<protein>
    <submittedName>
        <fullName evidence="1">Uncharacterized protein</fullName>
    </submittedName>
</protein>
<sequence>MDPESALARRRKRLELRLTIPSFIERLPPPTGRPVLDGADGNWGPDISLKVNTPVEGIVDDWEAQLEAEERRRSKGPFWSLPREVRDMIWTEYFCNNMRNRHCVDIPPAGRQDPGREMLDFLMSRTPGQYTGLRIDADDGGRESEQRLKLVFTNRVDDEAVVCDTSSAHDPATRKSSLLVFRFKEVAIRIHRYAAVELGDLLLLQQLARRVDAIYCRNSRIVDDGDYTRAKQYSVSWATTQTKRLIRKILELGDCEVAYPMR</sequence>
<dbReference type="Proteomes" id="UP001391051">
    <property type="component" value="Unassembled WGS sequence"/>
</dbReference>
<evidence type="ECO:0000313" key="1">
    <source>
        <dbReference type="EMBL" id="KAK7948790.1"/>
    </source>
</evidence>
<proteinExistence type="predicted"/>
<dbReference type="RefSeq" id="XP_066698296.1">
    <property type="nucleotide sequence ID" value="XM_066845898.1"/>
</dbReference>
<comment type="caution">
    <text evidence="1">The sequence shown here is derived from an EMBL/GenBank/DDBJ whole genome shotgun (WGS) entry which is preliminary data.</text>
</comment>
<name>A0ABR1Q8L3_9PEZI</name>
<organism evidence="1 2">
    <name type="scientific">Apiospora aurea</name>
    <dbReference type="NCBI Taxonomy" id="335848"/>
    <lineage>
        <taxon>Eukaryota</taxon>
        <taxon>Fungi</taxon>
        <taxon>Dikarya</taxon>
        <taxon>Ascomycota</taxon>
        <taxon>Pezizomycotina</taxon>
        <taxon>Sordariomycetes</taxon>
        <taxon>Xylariomycetidae</taxon>
        <taxon>Amphisphaeriales</taxon>
        <taxon>Apiosporaceae</taxon>
        <taxon>Apiospora</taxon>
    </lineage>
</organism>
<keyword evidence="2" id="KW-1185">Reference proteome</keyword>
<reference evidence="1 2" key="1">
    <citation type="submission" date="2023-01" db="EMBL/GenBank/DDBJ databases">
        <title>Analysis of 21 Apiospora genomes using comparative genomics revels a genus with tremendous synthesis potential of carbohydrate active enzymes and secondary metabolites.</title>
        <authorList>
            <person name="Sorensen T."/>
        </authorList>
    </citation>
    <scope>NUCLEOTIDE SEQUENCE [LARGE SCALE GENOMIC DNA]</scope>
    <source>
        <strain evidence="1 2">CBS 24483</strain>
    </source>
</reference>
<gene>
    <name evidence="1" type="ORF">PG986_009676</name>
</gene>
<evidence type="ECO:0000313" key="2">
    <source>
        <dbReference type="Proteomes" id="UP001391051"/>
    </source>
</evidence>
<dbReference type="EMBL" id="JAQQWE010000006">
    <property type="protein sequence ID" value="KAK7948790.1"/>
    <property type="molecule type" value="Genomic_DNA"/>
</dbReference>
<dbReference type="GeneID" id="92078960"/>
<accession>A0ABR1Q8L3</accession>